<protein>
    <recommendedName>
        <fullName evidence="4">Glycosyl transferase family 1 domain-containing protein</fullName>
    </recommendedName>
</protein>
<dbReference type="Gene3D" id="3.40.50.2000">
    <property type="entry name" value="Glycogen Phosphorylase B"/>
    <property type="match status" value="2"/>
</dbReference>
<feature type="transmembrane region" description="Helical" evidence="1">
    <location>
        <begin position="107"/>
        <end position="128"/>
    </location>
</feature>
<comment type="caution">
    <text evidence="2">The sequence shown here is derived from an EMBL/GenBank/DDBJ whole genome shotgun (WGS) entry which is preliminary data.</text>
</comment>
<dbReference type="Proteomes" id="UP000177050">
    <property type="component" value="Unassembled WGS sequence"/>
</dbReference>
<name>A0A1F7L0S4_9BACT</name>
<keyword evidence="1" id="KW-1133">Transmembrane helix</keyword>
<sequence length="515" mass="59919">MKSHRISNTKLHAKYAKLCEEEKNIRVEIVHLREKLLFSESQFFYRIFSFFKLLAADFKNLFQKKKISLKPINKNGSLKNDIKITTQSIRSLKAYKEKLEAVERSPFILLVWIVKTCSSVLLFIPAFISNALVRKELRKNSTKRKTIDLINFGVIPYHFRKLRQQHLAEELAKKGVRIFYIESRFIPLADGKAKYSLTKEVDNVYVVKLASSRDIAIYHQPPTVKEINEIIGSLKQFINDIGITNPLAKVDYPFWAYITNHLKVPVIYDCMDDYEGFNITGSHILDLEKDLFKKSDITLVCSELLLKKVKKNRPRKTILLKNACEYTHFKKAYVKKDTCSAGLCWIRKPVIGFFGAVGEWIDTKLLIKIATSFPSASVVLIGEVQNEEILRIGETYPNIYLLGEKPYAKLPEYLQTFDICVIPFLINKHTRLIDPVKMYEYFAAGKPVVTTAIQEIETYKKLFYYSSSHEEFILNVRFALKEKNIKLRKKRQDVAQKNTWEKRSVILYKELLKLA</sequence>
<evidence type="ECO:0000313" key="3">
    <source>
        <dbReference type="Proteomes" id="UP000177050"/>
    </source>
</evidence>
<evidence type="ECO:0000256" key="1">
    <source>
        <dbReference type="SAM" id="Phobius"/>
    </source>
</evidence>
<dbReference type="SUPFAM" id="SSF53756">
    <property type="entry name" value="UDP-Glycosyltransferase/glycogen phosphorylase"/>
    <property type="match status" value="1"/>
</dbReference>
<keyword evidence="1" id="KW-0472">Membrane</keyword>
<proteinExistence type="predicted"/>
<keyword evidence="1" id="KW-0812">Transmembrane</keyword>
<organism evidence="2 3">
    <name type="scientific">Candidatus Roizmanbacteria bacterium RIFOXYD1_FULL_38_12</name>
    <dbReference type="NCBI Taxonomy" id="1802093"/>
    <lineage>
        <taxon>Bacteria</taxon>
        <taxon>Candidatus Roizmaniibacteriota</taxon>
    </lineage>
</organism>
<dbReference type="Pfam" id="PF13692">
    <property type="entry name" value="Glyco_trans_1_4"/>
    <property type="match status" value="1"/>
</dbReference>
<evidence type="ECO:0008006" key="4">
    <source>
        <dbReference type="Google" id="ProtNLM"/>
    </source>
</evidence>
<evidence type="ECO:0000313" key="2">
    <source>
        <dbReference type="EMBL" id="OGK73722.1"/>
    </source>
</evidence>
<accession>A0A1F7L0S4</accession>
<reference evidence="2 3" key="1">
    <citation type="journal article" date="2016" name="Nat. Commun.">
        <title>Thousands of microbial genomes shed light on interconnected biogeochemical processes in an aquifer system.</title>
        <authorList>
            <person name="Anantharaman K."/>
            <person name="Brown C.T."/>
            <person name="Hug L.A."/>
            <person name="Sharon I."/>
            <person name="Castelle C.J."/>
            <person name="Probst A.J."/>
            <person name="Thomas B.C."/>
            <person name="Singh A."/>
            <person name="Wilkins M.J."/>
            <person name="Karaoz U."/>
            <person name="Brodie E.L."/>
            <person name="Williams K.H."/>
            <person name="Hubbard S.S."/>
            <person name="Banfield J.F."/>
        </authorList>
    </citation>
    <scope>NUCLEOTIDE SEQUENCE [LARGE SCALE GENOMIC DNA]</scope>
</reference>
<dbReference type="EMBL" id="MGBR01000001">
    <property type="protein sequence ID" value="OGK73722.1"/>
    <property type="molecule type" value="Genomic_DNA"/>
</dbReference>
<gene>
    <name evidence="2" type="ORF">A3K52_02970</name>
</gene>
<dbReference type="AlphaFoldDB" id="A0A1F7L0S4"/>